<dbReference type="PANTHER" id="PTHR33129:SF1">
    <property type="entry name" value="ATP-BINDING PROTEIN"/>
    <property type="match status" value="1"/>
</dbReference>
<reference evidence="2 3" key="1">
    <citation type="journal article" date="2013" name="BMC Genomics">
        <title>Reconstruction of the lipid metabolism for the microalga Monoraphidium neglectum from its genome sequence reveals characteristics suitable for biofuel production.</title>
        <authorList>
            <person name="Bogen C."/>
            <person name="Al-Dilaimi A."/>
            <person name="Albersmeier A."/>
            <person name="Wichmann J."/>
            <person name="Grundmann M."/>
            <person name="Rupp O."/>
            <person name="Lauersen K.J."/>
            <person name="Blifernez-Klassen O."/>
            <person name="Kalinowski J."/>
            <person name="Goesmann A."/>
            <person name="Mussgnug J.H."/>
            <person name="Kruse O."/>
        </authorList>
    </citation>
    <scope>NUCLEOTIDE SEQUENCE [LARGE SCALE GENOMIC DNA]</scope>
    <source>
        <strain evidence="2 3">SAG 48.87</strain>
    </source>
</reference>
<evidence type="ECO:0000313" key="3">
    <source>
        <dbReference type="Proteomes" id="UP000054498"/>
    </source>
</evidence>
<proteinExistence type="predicted"/>
<evidence type="ECO:0000256" key="1">
    <source>
        <dbReference type="SAM" id="MobiDB-lite"/>
    </source>
</evidence>
<name>A0A0D2MBD5_9CHLO</name>
<feature type="compositionally biased region" description="Low complexity" evidence="1">
    <location>
        <begin position="421"/>
        <end position="439"/>
    </location>
</feature>
<dbReference type="Proteomes" id="UP000054498">
    <property type="component" value="Unassembled WGS sequence"/>
</dbReference>
<dbReference type="KEGG" id="mng:MNEG_9796"/>
<feature type="region of interest" description="Disordered" evidence="1">
    <location>
        <begin position="408"/>
        <end position="440"/>
    </location>
</feature>
<dbReference type="OrthoDB" id="526326at2759"/>
<dbReference type="PANTHER" id="PTHR33129">
    <property type="entry name" value="PROTEIN KINASE DOMAIN-CONTAINING PROTEIN-RELATED"/>
    <property type="match status" value="1"/>
</dbReference>
<dbReference type="STRING" id="145388.A0A0D2MBD5"/>
<keyword evidence="3" id="KW-1185">Reference proteome</keyword>
<dbReference type="RefSeq" id="XP_013897186.1">
    <property type="nucleotide sequence ID" value="XM_014041732.1"/>
</dbReference>
<dbReference type="GeneID" id="25742671"/>
<organism evidence="2 3">
    <name type="scientific">Monoraphidium neglectum</name>
    <dbReference type="NCBI Taxonomy" id="145388"/>
    <lineage>
        <taxon>Eukaryota</taxon>
        <taxon>Viridiplantae</taxon>
        <taxon>Chlorophyta</taxon>
        <taxon>core chlorophytes</taxon>
        <taxon>Chlorophyceae</taxon>
        <taxon>CS clade</taxon>
        <taxon>Sphaeropleales</taxon>
        <taxon>Selenastraceae</taxon>
        <taxon>Monoraphidium</taxon>
    </lineage>
</organism>
<dbReference type="AlphaFoldDB" id="A0A0D2MBD5"/>
<dbReference type="EMBL" id="KK102286">
    <property type="protein sequence ID" value="KIY98166.1"/>
    <property type="molecule type" value="Genomic_DNA"/>
</dbReference>
<evidence type="ECO:0000313" key="2">
    <source>
        <dbReference type="EMBL" id="KIY98166.1"/>
    </source>
</evidence>
<sequence length="466" mass="52979">MAAPGPKQKLYQAMILLFENRSDEFKAAIFLVINKMEVDMAAELLLQSDSLKRATINLLIGDVHVDNDLGIWAQQLVDGQEDDGCLRQPPRQPEGVPPELRDSLYIRPCYRRLYNLLWTSCSKEKKHPLGFVVTGTPGIGKSAFALYLIKQLGSRQQIVYYEYQEARAWRRIKFDFSGPQAVATSTMTSVRDAWLIVEGPPAANLAYEGLTKTVLLSSPNHSHVATFIKGKQLLYGDVAADTVAERYSWLGGSIRHVLVKLDTDPQRRMLEAVRKQDAQQLVRSDFSVRYVIFASPRVADLVLQQLAAELQHGLKQFLVASQDEASLAGLRGVLFERHGHKVFQQGGVTCKWRQLQRRSRKRWHEDPAADLAADLDVTVEENLEASHHYAKAQLHLKEDELLEPPLQPWQQQQPLPPPPQQQQQQQPLQQQREQQQQQQCHVVQQHVEQLTIASPQYTIRSGMQSR</sequence>
<gene>
    <name evidence="2" type="ORF">MNEG_9796</name>
</gene>
<accession>A0A0D2MBD5</accession>
<dbReference type="InterPro" id="IPR052980">
    <property type="entry name" value="Crinkler_effector"/>
</dbReference>
<protein>
    <submittedName>
        <fullName evidence="2">Uncharacterized protein</fullName>
    </submittedName>
</protein>